<sequence>MPLLPFRHVTTQKFSGVLRFSRFLVLLALIFVAIGLLAGMSALFSSMIGGVVLAVPFLATALGLYALAAFLTILLAIEDNLRLQAASSQRD</sequence>
<keyword evidence="1" id="KW-1133">Transmembrane helix</keyword>
<keyword evidence="1" id="KW-0812">Transmembrane</keyword>
<dbReference type="EMBL" id="JAXAFO010000008">
    <property type="protein sequence ID" value="MDX6848938.1"/>
    <property type="molecule type" value="Genomic_DNA"/>
</dbReference>
<keyword evidence="1" id="KW-0472">Membrane</keyword>
<feature type="transmembrane region" description="Helical" evidence="1">
    <location>
        <begin position="23"/>
        <end position="44"/>
    </location>
</feature>
<name>A0ABU4RVP3_9GAMM</name>
<reference evidence="2 3" key="1">
    <citation type="submission" date="2023-11" db="EMBL/GenBank/DDBJ databases">
        <title>Gilvimarinus fulvus sp. nov., isolated from the surface of Kelp.</title>
        <authorList>
            <person name="Sun Y.Y."/>
            <person name="Gong Y."/>
            <person name="Du Z.J."/>
        </authorList>
    </citation>
    <scope>NUCLEOTIDE SEQUENCE [LARGE SCALE GENOMIC DNA]</scope>
    <source>
        <strain evidence="2 3">SDUM040013</strain>
    </source>
</reference>
<comment type="caution">
    <text evidence="2">The sequence shown here is derived from an EMBL/GenBank/DDBJ whole genome shotgun (WGS) entry which is preliminary data.</text>
</comment>
<gene>
    <name evidence="2" type="ORF">SCD92_06165</name>
</gene>
<keyword evidence="3" id="KW-1185">Reference proteome</keyword>
<evidence type="ECO:0000313" key="2">
    <source>
        <dbReference type="EMBL" id="MDX6848938.1"/>
    </source>
</evidence>
<organism evidence="2 3">
    <name type="scientific">Gilvimarinus gilvus</name>
    <dbReference type="NCBI Taxonomy" id="3058038"/>
    <lineage>
        <taxon>Bacteria</taxon>
        <taxon>Pseudomonadati</taxon>
        <taxon>Pseudomonadota</taxon>
        <taxon>Gammaproteobacteria</taxon>
        <taxon>Cellvibrionales</taxon>
        <taxon>Cellvibrionaceae</taxon>
        <taxon>Gilvimarinus</taxon>
    </lineage>
</organism>
<evidence type="ECO:0000256" key="1">
    <source>
        <dbReference type="SAM" id="Phobius"/>
    </source>
</evidence>
<dbReference type="RefSeq" id="WP_302723432.1">
    <property type="nucleotide sequence ID" value="NZ_JAULRU010000617.1"/>
</dbReference>
<dbReference type="Proteomes" id="UP001273505">
    <property type="component" value="Unassembled WGS sequence"/>
</dbReference>
<protein>
    <submittedName>
        <fullName evidence="2">Uncharacterized protein</fullName>
    </submittedName>
</protein>
<evidence type="ECO:0000313" key="3">
    <source>
        <dbReference type="Proteomes" id="UP001273505"/>
    </source>
</evidence>
<accession>A0ABU4RVP3</accession>
<proteinExistence type="predicted"/>
<feature type="transmembrane region" description="Helical" evidence="1">
    <location>
        <begin position="50"/>
        <end position="77"/>
    </location>
</feature>